<name>U4L4Q3_PYROM</name>
<protein>
    <submittedName>
        <fullName evidence="1">Uncharacterized protein</fullName>
    </submittedName>
</protein>
<dbReference type="EMBL" id="HF935229">
    <property type="protein sequence ID" value="CCX05015.1"/>
    <property type="molecule type" value="Genomic_DNA"/>
</dbReference>
<proteinExistence type="predicted"/>
<dbReference type="Proteomes" id="UP000018144">
    <property type="component" value="Unassembled WGS sequence"/>
</dbReference>
<organism evidence="1 2">
    <name type="scientific">Pyronema omphalodes (strain CBS 100304)</name>
    <name type="common">Pyronema confluens</name>
    <dbReference type="NCBI Taxonomy" id="1076935"/>
    <lineage>
        <taxon>Eukaryota</taxon>
        <taxon>Fungi</taxon>
        <taxon>Dikarya</taxon>
        <taxon>Ascomycota</taxon>
        <taxon>Pezizomycotina</taxon>
        <taxon>Pezizomycetes</taxon>
        <taxon>Pezizales</taxon>
        <taxon>Pyronemataceae</taxon>
        <taxon>Pyronema</taxon>
    </lineage>
</organism>
<evidence type="ECO:0000313" key="1">
    <source>
        <dbReference type="EMBL" id="CCX05015.1"/>
    </source>
</evidence>
<evidence type="ECO:0000313" key="2">
    <source>
        <dbReference type="Proteomes" id="UP000018144"/>
    </source>
</evidence>
<sequence>MLNLIRGREFRERISGKWITFIDQKDKGFTFELVAEDSTLILRLPDFDWNEPRGINVHELRLLDVPSNRKNNMVTFSEGALNRLLEVLVEVKADIESICMSNEEEYGGREGGRGWWFMEGEGEREGKGGE</sequence>
<reference evidence="1 2" key="1">
    <citation type="journal article" date="2013" name="PLoS Genet.">
        <title>The genome and development-dependent transcriptomes of Pyronema confluens: a window into fungal evolution.</title>
        <authorList>
            <person name="Traeger S."/>
            <person name="Altegoer F."/>
            <person name="Freitag M."/>
            <person name="Gabaldon T."/>
            <person name="Kempken F."/>
            <person name="Kumar A."/>
            <person name="Marcet-Houben M."/>
            <person name="Poggeler S."/>
            <person name="Stajich J.E."/>
            <person name="Nowrousian M."/>
        </authorList>
    </citation>
    <scope>NUCLEOTIDE SEQUENCE [LARGE SCALE GENOMIC DNA]</scope>
    <source>
        <strain evidence="2">CBS 100304</strain>
        <tissue evidence="1">Vegetative mycelium</tissue>
    </source>
</reference>
<gene>
    <name evidence="1" type="ORF">PCON_04504</name>
</gene>
<accession>U4L4Q3</accession>
<dbReference type="AlphaFoldDB" id="U4L4Q3"/>
<keyword evidence="2" id="KW-1185">Reference proteome</keyword>